<evidence type="ECO:0000256" key="3">
    <source>
        <dbReference type="ARBA" id="ARBA00022448"/>
    </source>
</evidence>
<evidence type="ECO:0000256" key="6">
    <source>
        <dbReference type="ARBA" id="ARBA00022989"/>
    </source>
</evidence>
<accession>A0ABP4AU21</accession>
<dbReference type="RefSeq" id="WP_343942588.1">
    <property type="nucleotide sequence ID" value="NZ_BAAAHP010000099.1"/>
</dbReference>
<dbReference type="Gene3D" id="1.10.3470.10">
    <property type="entry name" value="ABC transporter involved in vitamin B12 uptake, BtuC"/>
    <property type="match status" value="1"/>
</dbReference>
<evidence type="ECO:0000256" key="8">
    <source>
        <dbReference type="SAM" id="Phobius"/>
    </source>
</evidence>
<keyword evidence="5 8" id="KW-0812">Transmembrane</keyword>
<dbReference type="Proteomes" id="UP001499967">
    <property type="component" value="Unassembled WGS sequence"/>
</dbReference>
<sequence>MTATLRAGRVSVRVEPASVLLGAGVWTAALVVGLAAVAVGDYPLPLPAVLDTLTGHGTLLSYDVVVRNRLPRAVVALLVGASLGLAGTVLQRIARNPLVSPDVIGIASGASAGAVVMIVVVGAGATAVVAGALAGSAVTAATVHAIAARGGFAGHRLVLVGIGVTALANAAASFLLTRSDRYAAKQAATWLVGDLAGRSWPDVLTVATGLALGAPVVLLLTRHLRLPELGEETARTLDGRIGQARAALVATAVGLTALATAAAGPVAFVALVAPQIVRRVLGVRPSGLLPAAGVGALVVAAADLVARRLFSPDELPAGVLTAAVGAPVLLWLLVRANRAGVSPRSG</sequence>
<feature type="transmembrane region" description="Helical" evidence="8">
    <location>
        <begin position="157"/>
        <end position="176"/>
    </location>
</feature>
<comment type="subcellular location">
    <subcellularLocation>
        <location evidence="1">Cell membrane</location>
        <topology evidence="1">Multi-pass membrane protein</topology>
    </subcellularLocation>
</comment>
<dbReference type="Pfam" id="PF01032">
    <property type="entry name" value="FecCD"/>
    <property type="match status" value="1"/>
</dbReference>
<dbReference type="EMBL" id="BAAAHP010000099">
    <property type="protein sequence ID" value="GAA0940769.1"/>
    <property type="molecule type" value="Genomic_DNA"/>
</dbReference>
<comment type="caution">
    <text evidence="9">The sequence shown here is derived from an EMBL/GenBank/DDBJ whole genome shotgun (WGS) entry which is preliminary data.</text>
</comment>
<dbReference type="PANTHER" id="PTHR30472">
    <property type="entry name" value="FERRIC ENTEROBACTIN TRANSPORT SYSTEM PERMEASE PROTEIN"/>
    <property type="match status" value="1"/>
</dbReference>
<reference evidence="10" key="1">
    <citation type="journal article" date="2019" name="Int. J. Syst. Evol. Microbiol.">
        <title>The Global Catalogue of Microorganisms (GCM) 10K type strain sequencing project: providing services to taxonomists for standard genome sequencing and annotation.</title>
        <authorList>
            <consortium name="The Broad Institute Genomics Platform"/>
            <consortium name="The Broad Institute Genome Sequencing Center for Infectious Disease"/>
            <person name="Wu L."/>
            <person name="Ma J."/>
        </authorList>
    </citation>
    <scope>NUCLEOTIDE SEQUENCE [LARGE SCALE GENOMIC DNA]</scope>
    <source>
        <strain evidence="10">JCM 11117</strain>
    </source>
</reference>
<evidence type="ECO:0000256" key="2">
    <source>
        <dbReference type="ARBA" id="ARBA00007935"/>
    </source>
</evidence>
<dbReference type="InterPro" id="IPR037294">
    <property type="entry name" value="ABC_BtuC-like"/>
</dbReference>
<feature type="transmembrane region" description="Helical" evidence="8">
    <location>
        <begin position="315"/>
        <end position="334"/>
    </location>
</feature>
<feature type="transmembrane region" description="Helical" evidence="8">
    <location>
        <begin position="70"/>
        <end position="90"/>
    </location>
</feature>
<comment type="similarity">
    <text evidence="2">Belongs to the binding-protein-dependent transport system permease family. FecCD subfamily.</text>
</comment>
<proteinExistence type="inferred from homology"/>
<evidence type="ECO:0000313" key="10">
    <source>
        <dbReference type="Proteomes" id="UP001499967"/>
    </source>
</evidence>
<evidence type="ECO:0000256" key="4">
    <source>
        <dbReference type="ARBA" id="ARBA00022475"/>
    </source>
</evidence>
<evidence type="ECO:0000256" key="1">
    <source>
        <dbReference type="ARBA" id="ARBA00004651"/>
    </source>
</evidence>
<keyword evidence="6 8" id="KW-1133">Transmembrane helix</keyword>
<feature type="transmembrane region" description="Helical" evidence="8">
    <location>
        <begin position="20"/>
        <end position="40"/>
    </location>
</feature>
<keyword evidence="7 8" id="KW-0472">Membrane</keyword>
<name>A0ABP4AU21_9PSEU</name>
<keyword evidence="4" id="KW-1003">Cell membrane</keyword>
<dbReference type="InterPro" id="IPR000522">
    <property type="entry name" value="ABC_transptr_permease_BtuC"/>
</dbReference>
<dbReference type="CDD" id="cd06550">
    <property type="entry name" value="TM_ABC_iron-siderophores_like"/>
    <property type="match status" value="1"/>
</dbReference>
<keyword evidence="3" id="KW-0813">Transport</keyword>
<evidence type="ECO:0000256" key="7">
    <source>
        <dbReference type="ARBA" id="ARBA00023136"/>
    </source>
</evidence>
<feature type="transmembrane region" description="Helical" evidence="8">
    <location>
        <begin position="246"/>
        <end position="268"/>
    </location>
</feature>
<dbReference type="PANTHER" id="PTHR30472:SF24">
    <property type="entry name" value="FERRIC ENTEROBACTIN TRANSPORT SYSTEM PERMEASE PROTEIN FEPG"/>
    <property type="match status" value="1"/>
</dbReference>
<evidence type="ECO:0000313" key="9">
    <source>
        <dbReference type="EMBL" id="GAA0940769.1"/>
    </source>
</evidence>
<gene>
    <name evidence="9" type="ORF">GCM10009559_35970</name>
</gene>
<keyword evidence="10" id="KW-1185">Reference proteome</keyword>
<protein>
    <submittedName>
        <fullName evidence="9">Iron chelate uptake ABC transporter family permease subunit</fullName>
    </submittedName>
</protein>
<dbReference type="SUPFAM" id="SSF81345">
    <property type="entry name" value="ABC transporter involved in vitamin B12 uptake, BtuC"/>
    <property type="match status" value="1"/>
</dbReference>
<organism evidence="9 10">
    <name type="scientific">Pseudonocardia zijingensis</name>
    <dbReference type="NCBI Taxonomy" id="153376"/>
    <lineage>
        <taxon>Bacteria</taxon>
        <taxon>Bacillati</taxon>
        <taxon>Actinomycetota</taxon>
        <taxon>Actinomycetes</taxon>
        <taxon>Pseudonocardiales</taxon>
        <taxon>Pseudonocardiaceae</taxon>
        <taxon>Pseudonocardia</taxon>
    </lineage>
</organism>
<evidence type="ECO:0000256" key="5">
    <source>
        <dbReference type="ARBA" id="ARBA00022692"/>
    </source>
</evidence>
<feature type="transmembrane region" description="Helical" evidence="8">
    <location>
        <begin position="288"/>
        <end position="306"/>
    </location>
</feature>